<feature type="signal peptide" evidence="2">
    <location>
        <begin position="1"/>
        <end position="19"/>
    </location>
</feature>
<protein>
    <submittedName>
        <fullName evidence="3">Uncharacterized protein</fullName>
    </submittedName>
</protein>
<organism evidence="3 4">
    <name type="scientific">Euplotes crassus</name>
    <dbReference type="NCBI Taxonomy" id="5936"/>
    <lineage>
        <taxon>Eukaryota</taxon>
        <taxon>Sar</taxon>
        <taxon>Alveolata</taxon>
        <taxon>Ciliophora</taxon>
        <taxon>Intramacronucleata</taxon>
        <taxon>Spirotrichea</taxon>
        <taxon>Hypotrichia</taxon>
        <taxon>Euplotida</taxon>
        <taxon>Euplotidae</taxon>
        <taxon>Moneuplotes</taxon>
    </lineage>
</organism>
<proteinExistence type="predicted"/>
<dbReference type="AlphaFoldDB" id="A0AAD1Y115"/>
<keyword evidence="2" id="KW-0732">Signal</keyword>
<feature type="chain" id="PRO_5042005949" evidence="2">
    <location>
        <begin position="20"/>
        <end position="169"/>
    </location>
</feature>
<evidence type="ECO:0000313" key="3">
    <source>
        <dbReference type="EMBL" id="CAI2383111.1"/>
    </source>
</evidence>
<gene>
    <name evidence="3" type="ORF">ECRASSUSDP1_LOCUS24602</name>
</gene>
<keyword evidence="4" id="KW-1185">Reference proteome</keyword>
<evidence type="ECO:0000256" key="1">
    <source>
        <dbReference type="SAM" id="MobiDB-lite"/>
    </source>
</evidence>
<feature type="compositionally biased region" description="Basic residues" evidence="1">
    <location>
        <begin position="150"/>
        <end position="163"/>
    </location>
</feature>
<evidence type="ECO:0000313" key="4">
    <source>
        <dbReference type="Proteomes" id="UP001295684"/>
    </source>
</evidence>
<accession>A0AAD1Y115</accession>
<feature type="region of interest" description="Disordered" evidence="1">
    <location>
        <begin position="150"/>
        <end position="169"/>
    </location>
</feature>
<sequence>MKLSCILLLVALMVCNIQAKKKKIPKFEPILEMREVTIEQIQSERDGSFDKQVMYVTFRKEYVDSKGLLEVTNHYAEGLNNKGVVVDEYVQINARKVGVVITTITDMMEIKEYSKARKSVLMVKSGEERIIGAHVTEDEKKDLYSTITGKKRKTKGKKKKKTKQVNDDL</sequence>
<dbReference type="EMBL" id="CAMPGE010025346">
    <property type="protein sequence ID" value="CAI2383111.1"/>
    <property type="molecule type" value="Genomic_DNA"/>
</dbReference>
<name>A0AAD1Y115_EUPCR</name>
<evidence type="ECO:0000256" key="2">
    <source>
        <dbReference type="SAM" id="SignalP"/>
    </source>
</evidence>
<reference evidence="3" key="1">
    <citation type="submission" date="2023-07" db="EMBL/GenBank/DDBJ databases">
        <authorList>
            <consortium name="AG Swart"/>
            <person name="Singh M."/>
            <person name="Singh A."/>
            <person name="Seah K."/>
            <person name="Emmerich C."/>
        </authorList>
    </citation>
    <scope>NUCLEOTIDE SEQUENCE</scope>
    <source>
        <strain evidence="3">DP1</strain>
    </source>
</reference>
<dbReference type="Proteomes" id="UP001295684">
    <property type="component" value="Unassembled WGS sequence"/>
</dbReference>
<comment type="caution">
    <text evidence="3">The sequence shown here is derived from an EMBL/GenBank/DDBJ whole genome shotgun (WGS) entry which is preliminary data.</text>
</comment>